<dbReference type="NCBIfam" id="TIGR00065">
    <property type="entry name" value="ftsZ"/>
    <property type="match status" value="1"/>
</dbReference>
<dbReference type="SMART" id="SM00864">
    <property type="entry name" value="Tubulin"/>
    <property type="match status" value="1"/>
</dbReference>
<evidence type="ECO:0000256" key="2">
    <source>
        <dbReference type="ARBA" id="ARBA00022741"/>
    </source>
</evidence>
<dbReference type="InterPro" id="IPR036525">
    <property type="entry name" value="Tubulin/FtsZ_GTPase_sf"/>
</dbReference>
<evidence type="ECO:0000259" key="5">
    <source>
        <dbReference type="SMART" id="SM00865"/>
    </source>
</evidence>
<dbReference type="PANTHER" id="PTHR30314:SF3">
    <property type="entry name" value="MITOCHONDRIAL DIVISION PROTEIN FSZA"/>
    <property type="match status" value="1"/>
</dbReference>
<keyword evidence="3" id="KW-0342">GTP-binding</keyword>
<dbReference type="InterPro" id="IPR037103">
    <property type="entry name" value="Tubulin/FtsZ-like_C"/>
</dbReference>
<dbReference type="GO" id="GO:0005525">
    <property type="term" value="F:GTP binding"/>
    <property type="evidence" value="ECO:0007669"/>
    <property type="project" value="UniProtKB-KW"/>
</dbReference>
<comment type="similarity">
    <text evidence="1">Belongs to the FtsZ family.</text>
</comment>
<accession>A0A7R9GJM4</accession>
<dbReference type="InterPro" id="IPR003008">
    <property type="entry name" value="Tubulin_FtsZ_GTPase"/>
</dbReference>
<evidence type="ECO:0000313" key="7">
    <source>
        <dbReference type="Proteomes" id="UP000678499"/>
    </source>
</evidence>
<dbReference type="GO" id="GO:0005737">
    <property type="term" value="C:cytoplasm"/>
    <property type="evidence" value="ECO:0007669"/>
    <property type="project" value="TreeGrafter"/>
</dbReference>
<dbReference type="PROSITE" id="PS01134">
    <property type="entry name" value="FTSZ_1"/>
    <property type="match status" value="1"/>
</dbReference>
<dbReference type="PROSITE" id="PS01135">
    <property type="entry name" value="FTSZ_2"/>
    <property type="match status" value="1"/>
</dbReference>
<reference evidence="6" key="1">
    <citation type="submission" date="2020-11" db="EMBL/GenBank/DDBJ databases">
        <authorList>
            <person name="Tran Van P."/>
        </authorList>
    </citation>
    <scope>NUCLEOTIDE SEQUENCE</scope>
</reference>
<sequence>MVTLTRRMLGVSAHLGNPPVQVTADEQNIAALRRSQYATAADDQTDSNGQARFTVFGVGGAGGNAVQHMLESDIQGVKFVCANTDKQALDRMNAQFKIQLGEQSTRGLGAGANPNVGQAAAEESRDLIRQHLEGTDMVFVTAGMGGGTGTGAAPVVAEIAKEMGILTVGVVTTPFNFEGKRRLQSAEQGIEALEAHVDSLIIIPNQRLLKVFRDISMKDAYKKADDVLLNAVRSIFDLVVRPGHINLDFADLKTAMSTRGYAMMGAGLGRGENRARQAAEQAIRSPLLDNVTIMNAKGILINVTGGDDVTFGEIEEITDVVNQIVDLDEGQVFYGTVFDPDARDEISVTVIATGLTRNSADSAEPVKRPNAHVQVAQHGHATQAVVEDDDVPAIQRQNQDVAAAANSASTVTKLTNHRLIFAGNRQNTILITNNLPLLWLR</sequence>
<dbReference type="GO" id="GO:0032153">
    <property type="term" value="C:cell division site"/>
    <property type="evidence" value="ECO:0007669"/>
    <property type="project" value="TreeGrafter"/>
</dbReference>
<dbReference type="HAMAP" id="MF_00909">
    <property type="entry name" value="FtsZ"/>
    <property type="match status" value="1"/>
</dbReference>
<dbReference type="OrthoDB" id="6379294at2759"/>
<proteinExistence type="inferred from homology"/>
<dbReference type="PRINTS" id="PR00423">
    <property type="entry name" value="CELLDVISFTSZ"/>
</dbReference>
<evidence type="ECO:0000313" key="6">
    <source>
        <dbReference type="EMBL" id="CAD7284987.1"/>
    </source>
</evidence>
<keyword evidence="7" id="KW-1185">Reference proteome</keyword>
<organism evidence="6">
    <name type="scientific">Notodromas monacha</name>
    <dbReference type="NCBI Taxonomy" id="399045"/>
    <lineage>
        <taxon>Eukaryota</taxon>
        <taxon>Metazoa</taxon>
        <taxon>Ecdysozoa</taxon>
        <taxon>Arthropoda</taxon>
        <taxon>Crustacea</taxon>
        <taxon>Oligostraca</taxon>
        <taxon>Ostracoda</taxon>
        <taxon>Podocopa</taxon>
        <taxon>Podocopida</taxon>
        <taxon>Cypridocopina</taxon>
        <taxon>Cypridoidea</taxon>
        <taxon>Cyprididae</taxon>
        <taxon>Notodromas</taxon>
    </lineage>
</organism>
<keyword evidence="2" id="KW-0547">Nucleotide-binding</keyword>
<dbReference type="InterPro" id="IPR018316">
    <property type="entry name" value="Tubulin/FtsZ_2-layer-sand-dom"/>
</dbReference>
<dbReference type="GO" id="GO:0003924">
    <property type="term" value="F:GTPase activity"/>
    <property type="evidence" value="ECO:0007669"/>
    <property type="project" value="InterPro"/>
</dbReference>
<dbReference type="Pfam" id="PF12327">
    <property type="entry name" value="FtsZ_C"/>
    <property type="match status" value="1"/>
</dbReference>
<dbReference type="Gene3D" id="3.30.1330.20">
    <property type="entry name" value="Tubulin/FtsZ, C-terminal domain"/>
    <property type="match status" value="1"/>
</dbReference>
<feature type="domain" description="Tubulin/FtsZ GTPase" evidence="4">
    <location>
        <begin position="52"/>
        <end position="243"/>
    </location>
</feature>
<dbReference type="CDD" id="cd02201">
    <property type="entry name" value="FtsZ_type1"/>
    <property type="match status" value="1"/>
</dbReference>
<dbReference type="AlphaFoldDB" id="A0A7R9GJM4"/>
<name>A0A7R9GJM4_9CRUS</name>
<dbReference type="SUPFAM" id="SSF55307">
    <property type="entry name" value="Tubulin C-terminal domain-like"/>
    <property type="match status" value="1"/>
</dbReference>
<dbReference type="Gene3D" id="3.40.50.1440">
    <property type="entry name" value="Tubulin/FtsZ, GTPase domain"/>
    <property type="match status" value="1"/>
</dbReference>
<dbReference type="InterPro" id="IPR024757">
    <property type="entry name" value="FtsZ_C"/>
</dbReference>
<dbReference type="SUPFAM" id="SSF52490">
    <property type="entry name" value="Tubulin nucleotide-binding domain-like"/>
    <property type="match status" value="1"/>
</dbReference>
<dbReference type="EMBL" id="OA892869">
    <property type="protein sequence ID" value="CAD7284987.1"/>
    <property type="molecule type" value="Genomic_DNA"/>
</dbReference>
<dbReference type="InterPro" id="IPR000158">
    <property type="entry name" value="Cell_div_FtsZ"/>
</dbReference>
<dbReference type="FunFam" id="3.40.50.1440:FF:000001">
    <property type="entry name" value="Cell division protein FtsZ"/>
    <property type="match status" value="1"/>
</dbReference>
<dbReference type="EMBL" id="CAJPEX010010832">
    <property type="protein sequence ID" value="CAG0925139.1"/>
    <property type="molecule type" value="Genomic_DNA"/>
</dbReference>
<evidence type="ECO:0000256" key="1">
    <source>
        <dbReference type="ARBA" id="ARBA00009690"/>
    </source>
</evidence>
<dbReference type="PANTHER" id="PTHR30314">
    <property type="entry name" value="CELL DIVISION PROTEIN FTSZ-RELATED"/>
    <property type="match status" value="1"/>
</dbReference>
<dbReference type="GO" id="GO:0051301">
    <property type="term" value="P:cell division"/>
    <property type="evidence" value="ECO:0007669"/>
    <property type="project" value="TreeGrafter"/>
</dbReference>
<dbReference type="InterPro" id="IPR045061">
    <property type="entry name" value="FtsZ/CetZ"/>
</dbReference>
<evidence type="ECO:0000259" key="4">
    <source>
        <dbReference type="SMART" id="SM00864"/>
    </source>
</evidence>
<dbReference type="SMART" id="SM00865">
    <property type="entry name" value="Tubulin_C"/>
    <property type="match status" value="1"/>
</dbReference>
<dbReference type="Proteomes" id="UP000678499">
    <property type="component" value="Unassembled WGS sequence"/>
</dbReference>
<dbReference type="InterPro" id="IPR020805">
    <property type="entry name" value="Cell_div_FtsZ_CS"/>
</dbReference>
<protein>
    <recommendedName>
        <fullName evidence="8">Cell division protein FtsZ</fullName>
    </recommendedName>
</protein>
<dbReference type="InterPro" id="IPR008280">
    <property type="entry name" value="Tub_FtsZ_C"/>
</dbReference>
<feature type="domain" description="Tubulin/FtsZ 2-layer sandwich" evidence="5">
    <location>
        <begin position="245"/>
        <end position="364"/>
    </location>
</feature>
<evidence type="ECO:0008006" key="8">
    <source>
        <dbReference type="Google" id="ProtNLM"/>
    </source>
</evidence>
<dbReference type="Pfam" id="PF00091">
    <property type="entry name" value="Tubulin"/>
    <property type="match status" value="1"/>
</dbReference>
<gene>
    <name evidence="6" type="ORF">NMOB1V02_LOCUS12589</name>
</gene>
<evidence type="ECO:0000256" key="3">
    <source>
        <dbReference type="ARBA" id="ARBA00023134"/>
    </source>
</evidence>